<accession>A0A835MB37</accession>
<dbReference type="PROSITE" id="PS51471">
    <property type="entry name" value="FE2OG_OXY"/>
    <property type="match status" value="1"/>
</dbReference>
<gene>
    <name evidence="5" type="ORF">IFM89_013101</name>
</gene>
<sequence>MNKDNKIIPSNEECSKLPLIDLNQLNQGNLQRENCKKEMVKAAMEWGFFQVVNHGVPSKVLESMRCEIVNMFREPFEKKSLNSEYRWGTPTATRLSDFSWSEAFHIPLDIVVLEGPLDTPRSTIKELVKILFELAQKIAKILGESSSCESNFFNESCLPSNSFIRMNRYPQCLIDDNVYGLVKHTDTNFLTILYQDQSVEGLQVAKDGIWVTVKPIPEALIINVGDLFQSWSNGAYKSAEHRVMANRHTERFSMAYFFCPTDNTVIESCKQPSVYRKFSFGEYKFQIMTDVKALGQKIGLDRFLL</sequence>
<keyword evidence="2 3" id="KW-0408">Iron</keyword>
<dbReference type="PANTHER" id="PTHR47990">
    <property type="entry name" value="2-OXOGLUTARATE (2OG) AND FE(II)-DEPENDENT OXYGENASE SUPERFAMILY PROTEIN-RELATED"/>
    <property type="match status" value="1"/>
</dbReference>
<comment type="similarity">
    <text evidence="3">Belongs to the iron/ascorbate-dependent oxidoreductase family.</text>
</comment>
<keyword evidence="1 3" id="KW-0479">Metal-binding</keyword>
<dbReference type="OrthoDB" id="288590at2759"/>
<keyword evidence="6" id="KW-1185">Reference proteome</keyword>
<dbReference type="AlphaFoldDB" id="A0A835MB37"/>
<dbReference type="InterPro" id="IPR044861">
    <property type="entry name" value="IPNS-like_FE2OG_OXY"/>
</dbReference>
<evidence type="ECO:0000256" key="1">
    <source>
        <dbReference type="ARBA" id="ARBA00022723"/>
    </source>
</evidence>
<feature type="domain" description="Fe2OG dioxygenase" evidence="4">
    <location>
        <begin position="159"/>
        <end position="260"/>
    </location>
</feature>
<dbReference type="InterPro" id="IPR026992">
    <property type="entry name" value="DIOX_N"/>
</dbReference>
<dbReference type="EMBL" id="JADFTS010000002">
    <property type="protein sequence ID" value="KAF9620484.1"/>
    <property type="molecule type" value="Genomic_DNA"/>
</dbReference>
<proteinExistence type="inferred from homology"/>
<comment type="caution">
    <text evidence="5">The sequence shown here is derived from an EMBL/GenBank/DDBJ whole genome shotgun (WGS) entry which is preliminary data.</text>
</comment>
<organism evidence="5 6">
    <name type="scientific">Coptis chinensis</name>
    <dbReference type="NCBI Taxonomy" id="261450"/>
    <lineage>
        <taxon>Eukaryota</taxon>
        <taxon>Viridiplantae</taxon>
        <taxon>Streptophyta</taxon>
        <taxon>Embryophyta</taxon>
        <taxon>Tracheophyta</taxon>
        <taxon>Spermatophyta</taxon>
        <taxon>Magnoliopsida</taxon>
        <taxon>Ranunculales</taxon>
        <taxon>Ranunculaceae</taxon>
        <taxon>Coptidoideae</taxon>
        <taxon>Coptis</taxon>
    </lineage>
</organism>
<evidence type="ECO:0000313" key="5">
    <source>
        <dbReference type="EMBL" id="KAF9620484.1"/>
    </source>
</evidence>
<keyword evidence="3" id="KW-0560">Oxidoreductase</keyword>
<evidence type="ECO:0000256" key="3">
    <source>
        <dbReference type="RuleBase" id="RU003682"/>
    </source>
</evidence>
<dbReference type="GO" id="GO:0046872">
    <property type="term" value="F:metal ion binding"/>
    <property type="evidence" value="ECO:0007669"/>
    <property type="project" value="UniProtKB-KW"/>
</dbReference>
<evidence type="ECO:0000259" key="4">
    <source>
        <dbReference type="PROSITE" id="PS51471"/>
    </source>
</evidence>
<reference evidence="5 6" key="1">
    <citation type="submission" date="2020-10" db="EMBL/GenBank/DDBJ databases">
        <title>The Coptis chinensis genome and diversification of protoberbering-type alkaloids.</title>
        <authorList>
            <person name="Wang B."/>
            <person name="Shu S."/>
            <person name="Song C."/>
            <person name="Liu Y."/>
        </authorList>
    </citation>
    <scope>NUCLEOTIDE SEQUENCE [LARGE SCALE GENOMIC DNA]</scope>
    <source>
        <strain evidence="5">HL-2020</strain>
        <tissue evidence="5">Leaf</tissue>
    </source>
</reference>
<dbReference type="Pfam" id="PF03171">
    <property type="entry name" value="2OG-FeII_Oxy"/>
    <property type="match status" value="1"/>
</dbReference>
<dbReference type="Proteomes" id="UP000631114">
    <property type="component" value="Unassembled WGS sequence"/>
</dbReference>
<dbReference type="InterPro" id="IPR005123">
    <property type="entry name" value="Oxoglu/Fe-dep_dioxygenase_dom"/>
</dbReference>
<dbReference type="Pfam" id="PF14226">
    <property type="entry name" value="DIOX_N"/>
    <property type="match status" value="1"/>
</dbReference>
<dbReference type="InterPro" id="IPR050231">
    <property type="entry name" value="Iron_ascorbate_oxido_reductase"/>
</dbReference>
<protein>
    <recommendedName>
        <fullName evidence="4">Fe2OG dioxygenase domain-containing protein</fullName>
    </recommendedName>
</protein>
<dbReference type="InterPro" id="IPR027443">
    <property type="entry name" value="IPNS-like_sf"/>
</dbReference>
<dbReference type="SUPFAM" id="SSF51197">
    <property type="entry name" value="Clavaminate synthase-like"/>
    <property type="match status" value="1"/>
</dbReference>
<dbReference type="GO" id="GO:0016491">
    <property type="term" value="F:oxidoreductase activity"/>
    <property type="evidence" value="ECO:0007669"/>
    <property type="project" value="UniProtKB-KW"/>
</dbReference>
<evidence type="ECO:0000256" key="2">
    <source>
        <dbReference type="ARBA" id="ARBA00023004"/>
    </source>
</evidence>
<dbReference type="Gene3D" id="2.60.120.330">
    <property type="entry name" value="B-lactam Antibiotic, Isopenicillin N Synthase, Chain"/>
    <property type="match status" value="1"/>
</dbReference>
<evidence type="ECO:0000313" key="6">
    <source>
        <dbReference type="Proteomes" id="UP000631114"/>
    </source>
</evidence>
<name>A0A835MB37_9MAGN</name>